<evidence type="ECO:0008006" key="8">
    <source>
        <dbReference type="Google" id="ProtNLM"/>
    </source>
</evidence>
<evidence type="ECO:0000313" key="7">
    <source>
        <dbReference type="Proteomes" id="UP000295197"/>
    </source>
</evidence>
<dbReference type="InterPro" id="IPR041602">
    <property type="entry name" value="Quercetinase_C"/>
</dbReference>
<dbReference type="PANTHER" id="PTHR43212">
    <property type="entry name" value="QUERCETIN 2,3-DIOXYGENASE"/>
    <property type="match status" value="1"/>
</dbReference>
<feature type="binding site" evidence="2">
    <location>
        <position position="62"/>
    </location>
    <ligand>
        <name>Fe cation</name>
        <dbReference type="ChEBI" id="CHEBI:24875"/>
    </ligand>
</feature>
<comment type="caution">
    <text evidence="6">The sequence shown here is derived from an EMBL/GenBank/DDBJ whole genome shotgun (WGS) entry which is preliminary data.</text>
</comment>
<dbReference type="Proteomes" id="UP000295197">
    <property type="component" value="Unassembled WGS sequence"/>
</dbReference>
<dbReference type="Gene3D" id="2.60.120.10">
    <property type="entry name" value="Jelly Rolls"/>
    <property type="match status" value="2"/>
</dbReference>
<evidence type="ECO:0000259" key="4">
    <source>
        <dbReference type="Pfam" id="PF02678"/>
    </source>
</evidence>
<dbReference type="SUPFAM" id="SSF51182">
    <property type="entry name" value="RmlC-like cupins"/>
    <property type="match status" value="1"/>
</dbReference>
<dbReference type="EMBL" id="SMBZ01000074">
    <property type="protein sequence ID" value="TCV05368.1"/>
    <property type="molecule type" value="Genomic_DNA"/>
</dbReference>
<comment type="similarity">
    <text evidence="1 3">Belongs to the pirin family.</text>
</comment>
<feature type="domain" description="Pirin N-terminal" evidence="4">
    <location>
        <begin position="17"/>
        <end position="124"/>
    </location>
</feature>
<dbReference type="Pfam" id="PF17954">
    <property type="entry name" value="Pirin_C_2"/>
    <property type="match status" value="1"/>
</dbReference>
<dbReference type="AlphaFoldDB" id="A0A4R3VL93"/>
<evidence type="ECO:0000256" key="3">
    <source>
        <dbReference type="RuleBase" id="RU003457"/>
    </source>
</evidence>
<dbReference type="GO" id="GO:0046872">
    <property type="term" value="F:metal ion binding"/>
    <property type="evidence" value="ECO:0007669"/>
    <property type="project" value="UniProtKB-KW"/>
</dbReference>
<accession>A0A4R3VL93</accession>
<organism evidence="6 7">
    <name type="scientific">Sphingobacterium alimentarium</name>
    <dbReference type="NCBI Taxonomy" id="797292"/>
    <lineage>
        <taxon>Bacteria</taxon>
        <taxon>Pseudomonadati</taxon>
        <taxon>Bacteroidota</taxon>
        <taxon>Sphingobacteriia</taxon>
        <taxon>Sphingobacteriales</taxon>
        <taxon>Sphingobacteriaceae</taxon>
        <taxon>Sphingobacterium</taxon>
    </lineage>
</organism>
<protein>
    <recommendedName>
        <fullName evidence="8">Pirin N-terminal domain-containing protein</fullName>
    </recommendedName>
</protein>
<proteinExistence type="inferred from homology"/>
<dbReference type="InterPro" id="IPR012093">
    <property type="entry name" value="Pirin"/>
</dbReference>
<reference evidence="6 7" key="1">
    <citation type="submission" date="2019-03" db="EMBL/GenBank/DDBJ databases">
        <title>Genomic Encyclopedia of Type Strains, Phase IV (KMG-IV): sequencing the most valuable type-strain genomes for metagenomic binning, comparative biology and taxonomic classification.</title>
        <authorList>
            <person name="Goeker M."/>
        </authorList>
    </citation>
    <scope>NUCLEOTIDE SEQUENCE [LARGE SCALE GENOMIC DNA]</scope>
    <source>
        <strain evidence="6 7">DSM 22362</strain>
    </source>
</reference>
<feature type="domain" description="Quercetin 2,3-dioxygenase C-terminal cupin" evidence="5">
    <location>
        <begin position="152"/>
        <end position="237"/>
    </location>
</feature>
<feature type="binding site" evidence="2">
    <location>
        <position position="64"/>
    </location>
    <ligand>
        <name>Fe cation</name>
        <dbReference type="ChEBI" id="CHEBI:24875"/>
    </ligand>
</feature>
<dbReference type="PIRSF" id="PIRSF006232">
    <property type="entry name" value="Pirin"/>
    <property type="match status" value="1"/>
</dbReference>
<dbReference type="PANTHER" id="PTHR43212:SF3">
    <property type="entry name" value="QUERCETIN 2,3-DIOXYGENASE"/>
    <property type="match status" value="1"/>
</dbReference>
<comment type="cofactor">
    <cofactor evidence="2">
        <name>Fe cation</name>
        <dbReference type="ChEBI" id="CHEBI:24875"/>
    </cofactor>
    <text evidence="2">Binds 1 Fe cation per subunit.</text>
</comment>
<keyword evidence="2" id="KW-0408">Iron</keyword>
<keyword evidence="7" id="KW-1185">Reference proteome</keyword>
<sequence length="240" mass="26845">MEEEMKTIIHKADSRGYANHGWLKSYHTFSFAGYHDPSRMHFGALRVLNDDYVEGGNGFGRHPHANMEIISIPLEGKLAHGDSMGNNGTIEANEIQVMSAGIGVTHSEFNGSDTDPVKFLQIWLFPKTENVTPRYDQIRVDPADRKNRLQQVISPNPDDEGTWIHQDAWFHLSDLDEGKSVTYSLKGEGTGVYIFLLEGELEVAGEKLNRRDAIGITDVKDITLSAQQDASVLIMEVPMF</sequence>
<keyword evidence="2" id="KW-0479">Metal-binding</keyword>
<dbReference type="InterPro" id="IPR011051">
    <property type="entry name" value="RmlC_Cupin_sf"/>
</dbReference>
<dbReference type="Pfam" id="PF02678">
    <property type="entry name" value="Pirin"/>
    <property type="match status" value="1"/>
</dbReference>
<evidence type="ECO:0000259" key="5">
    <source>
        <dbReference type="Pfam" id="PF17954"/>
    </source>
</evidence>
<gene>
    <name evidence="6" type="ORF">EDC17_10748</name>
</gene>
<dbReference type="InterPro" id="IPR003829">
    <property type="entry name" value="Pirin_N_dom"/>
</dbReference>
<feature type="binding site" evidence="2">
    <location>
        <position position="106"/>
    </location>
    <ligand>
        <name>Fe cation</name>
        <dbReference type="ChEBI" id="CHEBI:24875"/>
    </ligand>
</feature>
<name>A0A4R3VL93_9SPHI</name>
<evidence type="ECO:0000313" key="6">
    <source>
        <dbReference type="EMBL" id="TCV05368.1"/>
    </source>
</evidence>
<dbReference type="InterPro" id="IPR014710">
    <property type="entry name" value="RmlC-like_jellyroll"/>
</dbReference>
<feature type="binding site" evidence="2">
    <location>
        <position position="108"/>
    </location>
    <ligand>
        <name>Fe cation</name>
        <dbReference type="ChEBI" id="CHEBI:24875"/>
    </ligand>
</feature>
<evidence type="ECO:0000256" key="1">
    <source>
        <dbReference type="ARBA" id="ARBA00008416"/>
    </source>
</evidence>
<evidence type="ECO:0000256" key="2">
    <source>
        <dbReference type="PIRSR" id="PIRSR006232-1"/>
    </source>
</evidence>
<dbReference type="CDD" id="cd02910">
    <property type="entry name" value="cupin_Yhhw_N"/>
    <property type="match status" value="1"/>
</dbReference>